<evidence type="ECO:0000256" key="1">
    <source>
        <dbReference type="ARBA" id="ARBA00003263"/>
    </source>
</evidence>
<proteinExistence type="inferred from homology"/>
<name>A0A8D0A4A7_SANLU</name>
<dbReference type="InterPro" id="IPR008422">
    <property type="entry name" value="KN_HD"/>
</dbReference>
<dbReference type="Ensembl" id="ENSSLUT00000050519.1">
    <property type="protein sequence ID" value="ENSSLUP00000049050.1"/>
    <property type="gene ID" value="ENSSLUG00000021436.1"/>
</dbReference>
<dbReference type="InterPro" id="IPR009057">
    <property type="entry name" value="Homeodomain-like_sf"/>
</dbReference>
<dbReference type="GO" id="GO:0007517">
    <property type="term" value="P:muscle organ development"/>
    <property type="evidence" value="ECO:0007669"/>
    <property type="project" value="TreeGrafter"/>
</dbReference>
<evidence type="ECO:0000313" key="11">
    <source>
        <dbReference type="Proteomes" id="UP000694568"/>
    </source>
</evidence>
<keyword evidence="4 7" id="KW-0238">DNA-binding</keyword>
<evidence type="ECO:0000256" key="7">
    <source>
        <dbReference type="PROSITE-ProRule" id="PRU00108"/>
    </source>
</evidence>
<keyword evidence="6 7" id="KW-0539">Nucleus</keyword>
<accession>A0A8D0A4A7</accession>
<dbReference type="InterPro" id="IPR001356">
    <property type="entry name" value="HD"/>
</dbReference>
<dbReference type="GO" id="GO:0000981">
    <property type="term" value="F:DNA-binding transcription factor activity, RNA polymerase II-specific"/>
    <property type="evidence" value="ECO:0007669"/>
    <property type="project" value="InterPro"/>
</dbReference>
<dbReference type="SUPFAM" id="SSF46689">
    <property type="entry name" value="Homeodomain-like"/>
    <property type="match status" value="1"/>
</dbReference>
<dbReference type="Pfam" id="PF05920">
    <property type="entry name" value="Homeobox_KN"/>
    <property type="match status" value="1"/>
</dbReference>
<keyword evidence="5 7" id="KW-0371">Homeobox</keyword>
<comment type="similarity">
    <text evidence="3">Belongs to the TALE/IRO homeobox family.</text>
</comment>
<protein>
    <submittedName>
        <fullName evidence="10">Mohawk homeobox b</fullName>
    </submittedName>
</protein>
<dbReference type="PANTHER" id="PTHR11211:SF3">
    <property type="entry name" value="HOMEOBOX PROTEIN MOHAWK"/>
    <property type="match status" value="1"/>
</dbReference>
<sequence>MNKVAEMKSDTRLHFEDNMRSEERSRLNCVDLPQSSLTDRQNTDLLRCQETTDDSSPIKYRRYGSRLGGVKARHKRQVLQDMARPLKHWLYKHRDNPYPTKTEKVLLALGSHMTLVQVSNWFANARRRLKNTVRQPDLSWALRIKLYNKYIQGNAERLSVCSDNTDSDGTDFGRSSSHKSVLEKQGSVLAMADSANSDDSASPPSKYKSSLLNRYLNDTLRHMMVAKADVVTSTRKRRSHSESFSSNECDRDVVSPASSYETEANFVYHMGEKCQCLSLFMLNVRSNYILTTLLPLSSFLTHQSVQ</sequence>
<dbReference type="InterPro" id="IPR017970">
    <property type="entry name" value="Homeobox_CS"/>
</dbReference>
<dbReference type="PROSITE" id="PS00027">
    <property type="entry name" value="HOMEOBOX_1"/>
    <property type="match status" value="1"/>
</dbReference>
<organism evidence="10 11">
    <name type="scientific">Sander lucioperca</name>
    <name type="common">Pike-perch</name>
    <name type="synonym">Perca lucioperca</name>
    <dbReference type="NCBI Taxonomy" id="283035"/>
    <lineage>
        <taxon>Eukaryota</taxon>
        <taxon>Metazoa</taxon>
        <taxon>Chordata</taxon>
        <taxon>Craniata</taxon>
        <taxon>Vertebrata</taxon>
        <taxon>Euteleostomi</taxon>
        <taxon>Actinopterygii</taxon>
        <taxon>Neopterygii</taxon>
        <taxon>Teleostei</taxon>
        <taxon>Neoteleostei</taxon>
        <taxon>Acanthomorphata</taxon>
        <taxon>Eupercaria</taxon>
        <taxon>Perciformes</taxon>
        <taxon>Percoidei</taxon>
        <taxon>Percidae</taxon>
        <taxon>Luciopercinae</taxon>
        <taxon>Sander</taxon>
    </lineage>
</organism>
<dbReference type="AlphaFoldDB" id="A0A8D0A4A7"/>
<dbReference type="GeneTree" id="ENSGT00940000156227"/>
<dbReference type="SMART" id="SM00389">
    <property type="entry name" value="HOX"/>
    <property type="match status" value="1"/>
</dbReference>
<dbReference type="CDD" id="cd00086">
    <property type="entry name" value="homeodomain"/>
    <property type="match status" value="1"/>
</dbReference>
<dbReference type="PANTHER" id="PTHR11211">
    <property type="entry name" value="IROQUOIS-CLASS HOMEODOMAIN PROTEIN IRX"/>
    <property type="match status" value="1"/>
</dbReference>
<evidence type="ECO:0000313" key="10">
    <source>
        <dbReference type="Ensembl" id="ENSSLUP00000049050.1"/>
    </source>
</evidence>
<dbReference type="GO" id="GO:0048468">
    <property type="term" value="P:cell development"/>
    <property type="evidence" value="ECO:0007669"/>
    <property type="project" value="TreeGrafter"/>
</dbReference>
<dbReference type="GO" id="GO:0000978">
    <property type="term" value="F:RNA polymerase II cis-regulatory region sequence-specific DNA binding"/>
    <property type="evidence" value="ECO:0007669"/>
    <property type="project" value="TreeGrafter"/>
</dbReference>
<dbReference type="Proteomes" id="UP000694568">
    <property type="component" value="Unplaced"/>
</dbReference>
<feature type="region of interest" description="Disordered" evidence="8">
    <location>
        <begin position="160"/>
        <end position="180"/>
    </location>
</feature>
<evidence type="ECO:0000259" key="9">
    <source>
        <dbReference type="PROSITE" id="PS50071"/>
    </source>
</evidence>
<dbReference type="Gene3D" id="1.10.10.60">
    <property type="entry name" value="Homeodomain-like"/>
    <property type="match status" value="1"/>
</dbReference>
<keyword evidence="11" id="KW-1185">Reference proteome</keyword>
<comment type="function">
    <text evidence="1">Sequence-specific transcription factor which is part of a developmental regulatory system that provides cells with specific positional identities on the anterior-posterior axis.</text>
</comment>
<feature type="domain" description="Homeobox" evidence="9">
    <location>
        <begin position="69"/>
        <end position="132"/>
    </location>
</feature>
<dbReference type="PROSITE" id="PS50071">
    <property type="entry name" value="HOMEOBOX_2"/>
    <property type="match status" value="1"/>
</dbReference>
<evidence type="ECO:0000256" key="4">
    <source>
        <dbReference type="ARBA" id="ARBA00023125"/>
    </source>
</evidence>
<reference evidence="10" key="2">
    <citation type="submission" date="2025-09" db="UniProtKB">
        <authorList>
            <consortium name="Ensembl"/>
        </authorList>
    </citation>
    <scope>IDENTIFICATION</scope>
</reference>
<comment type="subcellular location">
    <subcellularLocation>
        <location evidence="2 7">Nucleus</location>
    </subcellularLocation>
</comment>
<reference evidence="10" key="1">
    <citation type="submission" date="2025-08" db="UniProtKB">
        <authorList>
            <consortium name="Ensembl"/>
        </authorList>
    </citation>
    <scope>IDENTIFICATION</scope>
</reference>
<dbReference type="GO" id="GO:0005634">
    <property type="term" value="C:nucleus"/>
    <property type="evidence" value="ECO:0007669"/>
    <property type="project" value="UniProtKB-SubCell"/>
</dbReference>
<evidence type="ECO:0000256" key="2">
    <source>
        <dbReference type="ARBA" id="ARBA00004123"/>
    </source>
</evidence>
<evidence type="ECO:0000256" key="5">
    <source>
        <dbReference type="ARBA" id="ARBA00023155"/>
    </source>
</evidence>
<evidence type="ECO:0000256" key="8">
    <source>
        <dbReference type="SAM" id="MobiDB-lite"/>
    </source>
</evidence>
<evidence type="ECO:0000256" key="6">
    <source>
        <dbReference type="ARBA" id="ARBA00023242"/>
    </source>
</evidence>
<feature type="DNA-binding region" description="Homeobox" evidence="7">
    <location>
        <begin position="71"/>
        <end position="133"/>
    </location>
</feature>
<evidence type="ECO:0000256" key="3">
    <source>
        <dbReference type="ARBA" id="ARBA00008446"/>
    </source>
</evidence>